<dbReference type="Gene3D" id="3.90.10.10">
    <property type="entry name" value="Cytochrome C3"/>
    <property type="match status" value="1"/>
</dbReference>
<gene>
    <name evidence="4" type="ORF">A2Y62_15805</name>
</gene>
<dbReference type="AlphaFoldDB" id="A0A1F5VVD0"/>
<sequence length="304" mass="33783">MLHEAMSKQLKIVAVAILVLAVFAVLIPGIRQSSAQEEGQYAGIEQCAMCHEDTVKAFQDSIHGQKGFALRSDKACESCHGPAAAHVEGGGDKTKIKSFASLNTQEKSDMCLGCHERGKKMFWMGSAHESRGLACQDCHSVHKPAVEKAQLKKKNQSQLCFDCHKQKEAQFFRPSHHPVKEGKMECTSCHNPHGTQTAKLLTADSVTEQCYQCHAEKRGPFLWEHVPVREDCTNCHEVHGSNRLKLLNAKEPFLCQRCHSDTRHPGTPYDETRVTQNRIAGHSCTNCHSTLHGSNHPSGHTFLR</sequence>
<dbReference type="Proteomes" id="UP000178943">
    <property type="component" value="Unassembled WGS sequence"/>
</dbReference>
<organism evidence="4 5">
    <name type="scientific">Candidatus Fischerbacteria bacterium RBG_13_37_8</name>
    <dbReference type="NCBI Taxonomy" id="1817863"/>
    <lineage>
        <taxon>Bacteria</taxon>
        <taxon>Candidatus Fischeribacteriota</taxon>
    </lineage>
</organism>
<dbReference type="STRING" id="1817863.A2Y62_15805"/>
<dbReference type="SUPFAM" id="SSF48695">
    <property type="entry name" value="Multiheme cytochromes"/>
    <property type="match status" value="1"/>
</dbReference>
<dbReference type="InterPro" id="IPR010177">
    <property type="entry name" value="Paired_CXXCH_1"/>
</dbReference>
<evidence type="ECO:0000259" key="2">
    <source>
        <dbReference type="Pfam" id="PF09699"/>
    </source>
</evidence>
<dbReference type="GO" id="GO:0016491">
    <property type="term" value="F:oxidoreductase activity"/>
    <property type="evidence" value="ECO:0007669"/>
    <property type="project" value="TreeGrafter"/>
</dbReference>
<proteinExistence type="predicted"/>
<dbReference type="NCBIfam" id="TIGR01905">
    <property type="entry name" value="paired_CXXCH_1"/>
    <property type="match status" value="2"/>
</dbReference>
<keyword evidence="1" id="KW-0732">Signal</keyword>
<dbReference type="NCBIfam" id="TIGR03508">
    <property type="entry name" value="decahem_SO"/>
    <property type="match status" value="1"/>
</dbReference>
<reference evidence="4 5" key="1">
    <citation type="journal article" date="2016" name="Nat. Commun.">
        <title>Thousands of microbial genomes shed light on interconnected biogeochemical processes in an aquifer system.</title>
        <authorList>
            <person name="Anantharaman K."/>
            <person name="Brown C.T."/>
            <person name="Hug L.A."/>
            <person name="Sharon I."/>
            <person name="Castelle C.J."/>
            <person name="Probst A.J."/>
            <person name="Thomas B.C."/>
            <person name="Singh A."/>
            <person name="Wilkins M.J."/>
            <person name="Karaoz U."/>
            <person name="Brodie E.L."/>
            <person name="Williams K.H."/>
            <person name="Hubbard S.S."/>
            <person name="Banfield J.F."/>
        </authorList>
    </citation>
    <scope>NUCLEOTIDE SEQUENCE [LARGE SCALE GENOMIC DNA]</scope>
</reference>
<dbReference type="InterPro" id="IPR051829">
    <property type="entry name" value="Multiheme_Cytochr_ET"/>
</dbReference>
<dbReference type="InterPro" id="IPR053875">
    <property type="entry name" value="Cytochrom_c_NrfB-like_dom"/>
</dbReference>
<dbReference type="EMBL" id="MFGW01000053">
    <property type="protein sequence ID" value="OGF67422.1"/>
    <property type="molecule type" value="Genomic_DNA"/>
</dbReference>
<protein>
    <submittedName>
        <fullName evidence="4">Uncharacterized protein</fullName>
    </submittedName>
</protein>
<feature type="domain" description="Cytochrome c-type protein NrfB-like" evidence="3">
    <location>
        <begin position="76"/>
        <end position="163"/>
    </location>
</feature>
<dbReference type="PANTHER" id="PTHR35038:SF6">
    <property type="entry name" value="SURFACE LOCALIZED DECAHEME CYTOCHROME C LIPOPROTEIN"/>
    <property type="match status" value="1"/>
</dbReference>
<dbReference type="PANTHER" id="PTHR35038">
    <property type="entry name" value="DISSIMILATORY SULFITE REDUCTASE SIRA"/>
    <property type="match status" value="1"/>
</dbReference>
<comment type="caution">
    <text evidence="4">The sequence shown here is derived from an EMBL/GenBank/DDBJ whole genome shotgun (WGS) entry which is preliminary data.</text>
</comment>
<dbReference type="Pfam" id="PF09699">
    <property type="entry name" value="Paired_CXXCH_1"/>
    <property type="match status" value="2"/>
</dbReference>
<evidence type="ECO:0000313" key="4">
    <source>
        <dbReference type="EMBL" id="OGF67422.1"/>
    </source>
</evidence>
<evidence type="ECO:0000256" key="1">
    <source>
        <dbReference type="ARBA" id="ARBA00022729"/>
    </source>
</evidence>
<feature type="domain" description="Doubled CXXCH motif" evidence="2">
    <location>
        <begin position="176"/>
        <end position="218"/>
    </location>
</feature>
<evidence type="ECO:0000259" key="3">
    <source>
        <dbReference type="Pfam" id="PF22678"/>
    </source>
</evidence>
<evidence type="ECO:0000313" key="5">
    <source>
        <dbReference type="Proteomes" id="UP000178943"/>
    </source>
</evidence>
<name>A0A1F5VVD0_9BACT</name>
<accession>A0A1F5VVD0</accession>
<dbReference type="InterPro" id="IPR036280">
    <property type="entry name" value="Multihaem_cyt_sf"/>
</dbReference>
<dbReference type="InterPro" id="IPR020015">
    <property type="entry name" value="Decahaem_cyt-c_DmsE"/>
</dbReference>
<dbReference type="Pfam" id="PF22678">
    <property type="entry name" value="Cytochrom_c_NrfB-like"/>
    <property type="match status" value="1"/>
</dbReference>
<dbReference type="Gene3D" id="1.10.287.3080">
    <property type="match status" value="3"/>
</dbReference>
<feature type="domain" description="Doubled CXXCH motif" evidence="2">
    <location>
        <begin position="225"/>
        <end position="263"/>
    </location>
</feature>